<sequence length="210" mass="24948">MFEMKANKANQAPMARYMRNQFQFLGLKTPQRKAASKAFIQASKTVPVAKMMEEIAELYDRDEREYQYVAIDVADANVKRLSFKDVKTLTKYIQVKSWWDTVDTWRKVFGDFVVLHPDEKRAVFDLFYQHDNFWMRRVAILLQLLEKETLDTELLAKAIEYDIDTDEFFIQKAIGWALRNYSKFNPAWVRRFVAEHHLSKLAVREGTKYL</sequence>
<evidence type="ECO:0000313" key="2">
    <source>
        <dbReference type="Proteomes" id="UP000295181"/>
    </source>
</evidence>
<reference evidence="1 2" key="1">
    <citation type="journal article" date="2019" name="Appl. Microbiol. Biotechnol.">
        <title>Uncovering carbohydrate metabolism through a genotype-phenotype association study of 56 lactic acid bacteria genomes.</title>
        <authorList>
            <person name="Buron-Moles G."/>
            <person name="Chailyan A."/>
            <person name="Dolejs I."/>
            <person name="Forster J."/>
            <person name="Miks M.H."/>
        </authorList>
    </citation>
    <scope>NUCLEOTIDE SEQUENCE [LARGE SCALE GENOMIC DNA]</scope>
    <source>
        <strain evidence="1 2">ATCC 4005</strain>
    </source>
</reference>
<protein>
    <recommendedName>
        <fullName evidence="3">DNA alkylation repair enzyme</fullName>
    </recommendedName>
</protein>
<accession>A0A4R5NMX7</accession>
<evidence type="ECO:0008006" key="3">
    <source>
        <dbReference type="Google" id="ProtNLM"/>
    </source>
</evidence>
<name>A0A4R5NMX7_LENBU</name>
<dbReference type="InterPro" id="IPR014825">
    <property type="entry name" value="DNA_alkylation"/>
</dbReference>
<dbReference type="Pfam" id="PF08713">
    <property type="entry name" value="DNA_alkylation"/>
    <property type="match status" value="1"/>
</dbReference>
<dbReference type="AlphaFoldDB" id="A0A4R5NMX7"/>
<gene>
    <name evidence="1" type="ORF">C5L32_001959</name>
</gene>
<dbReference type="PANTHER" id="PTHR34070">
    <property type="entry name" value="ARMADILLO-TYPE FOLD"/>
    <property type="match status" value="1"/>
</dbReference>
<proteinExistence type="predicted"/>
<dbReference type="GeneID" id="72461480"/>
<dbReference type="EMBL" id="PUFP01000056">
    <property type="protein sequence ID" value="TDG76980.1"/>
    <property type="molecule type" value="Genomic_DNA"/>
</dbReference>
<dbReference type="Gene3D" id="1.20.1660.10">
    <property type="entry name" value="Hypothetical protein (EF3068)"/>
    <property type="match status" value="1"/>
</dbReference>
<organism evidence="1 2">
    <name type="scientific">Lentilactobacillus buchneri DSM 20057</name>
    <dbReference type="NCBI Taxonomy" id="1423728"/>
    <lineage>
        <taxon>Bacteria</taxon>
        <taxon>Bacillati</taxon>
        <taxon>Bacillota</taxon>
        <taxon>Bacilli</taxon>
        <taxon>Lactobacillales</taxon>
        <taxon>Lactobacillaceae</taxon>
        <taxon>Lentilactobacillus</taxon>
    </lineage>
</organism>
<dbReference type="PANTHER" id="PTHR34070:SF1">
    <property type="entry name" value="DNA ALKYLATION REPAIR PROTEIN"/>
    <property type="match status" value="1"/>
</dbReference>
<dbReference type="Gene3D" id="1.25.40.290">
    <property type="entry name" value="ARM repeat domains"/>
    <property type="match status" value="1"/>
</dbReference>
<evidence type="ECO:0000313" key="1">
    <source>
        <dbReference type="EMBL" id="TDG76980.1"/>
    </source>
</evidence>
<comment type="caution">
    <text evidence="1">The sequence shown here is derived from an EMBL/GenBank/DDBJ whole genome shotgun (WGS) entry which is preliminary data.</text>
</comment>
<dbReference type="Proteomes" id="UP000295181">
    <property type="component" value="Unassembled WGS sequence"/>
</dbReference>
<dbReference type="SUPFAM" id="SSF48371">
    <property type="entry name" value="ARM repeat"/>
    <property type="match status" value="1"/>
</dbReference>
<dbReference type="InterPro" id="IPR016024">
    <property type="entry name" value="ARM-type_fold"/>
</dbReference>
<dbReference type="CDD" id="cd07064">
    <property type="entry name" value="AlkD_like_1"/>
    <property type="match status" value="1"/>
</dbReference>
<dbReference type="RefSeq" id="WP_013727273.1">
    <property type="nucleotide sequence ID" value="NZ_AZDM01000006.1"/>
</dbReference>